<sequence>MERFLRKYNISGDYANATRTFLAISPQWTCSHLKRNCLFNGMCVKQNFERAMIAATDAEEPAKAYRLVELAKEAMYDRETVWLQCFKSFSQPYEEDVEGKMKRCGVQLLEDYRKSGMMDEAVKQSALVNSERVRLDDSLSAMPYIYVPIKEGQIVNPTFISRYRQIAYYFYNPDAADDWIDPNLFGIRGQHNQIKREVERQINTCPYTGYKGRVFQVMFLPIQLINFLRMDDFAKHFNRYASMAIQQYLRVGYAEEVRYVQQLFGRVPTGEFPLHQMMLIRRDFPTRDRSIVEARVRRSGDENWQSWLLPMIIVREGLDHADRWEWLIDYMDRKHTCQLCYLKHSKQIPTCGVIDVRASELTGCSPFKTVKIEEHVGNDSVFKTKLVRDEQIGRIGDHYYTTNCYTGAEALITTAIHIHRWIRGCGIWNDEGWQEGIFMLGRVLLRWELTKAQRSALLRLFCFVCYGYAPRADGTIPDWNNLGSFLDIILKGPELSEDEDERAYATMFEMVRCIITLCYAEKVYFAGFAAPACESGEVINLAARMSQMWMEY</sequence>
<evidence type="ECO:0000313" key="2">
    <source>
        <dbReference type="EMBL" id="AID16394.1"/>
    </source>
</evidence>
<name>A0A068C9F7_BTV1</name>
<protein>
    <recommendedName>
        <fullName evidence="1">Non-structural protein NS1</fullName>
    </recommendedName>
</protein>
<organism evidence="2 3">
    <name type="scientific">Bluetongue virus 1</name>
    <name type="common">BTV 1</name>
    <dbReference type="NCBI Taxonomy" id="35327"/>
    <lineage>
        <taxon>Viruses</taxon>
        <taxon>Riboviria</taxon>
        <taxon>Orthornavirae</taxon>
        <taxon>Duplornaviricota</taxon>
        <taxon>Resentoviricetes</taxon>
        <taxon>Reovirales</taxon>
        <taxon>Sedoreoviridae</taxon>
        <taxon>Orbivirus</taxon>
        <taxon>Orbivirus caerulinguae</taxon>
        <taxon>Bluetongue virus</taxon>
    </lineage>
</organism>
<accession>A0A068C9F7</accession>
<reference evidence="2 3" key="1">
    <citation type="submission" date="2014-03" db="EMBL/GenBank/DDBJ databases">
        <title>Molecular Epidemiology of Bluetongue Virus Serotype 1 Circulating in Italy.</title>
        <authorList>
            <person name="Lorusso A."/>
            <person name="Marcacci M."/>
            <person name="Ancora M."/>
            <person name="Mangone I."/>
            <person name="Camma C."/>
            <person name="Sghaier S."/>
            <person name="Savini G."/>
            <person name="Pirovano W."/>
            <person name="Costessi A."/>
        </authorList>
    </citation>
    <scope>NUCLEOTIDE SEQUENCE [LARGE SCALE GENOMIC DNA]</scope>
    <source>
        <strain evidence="2">TUN2011</strain>
    </source>
</reference>
<dbReference type="EMBL" id="KJ577108">
    <property type="protein sequence ID" value="AID16394.1"/>
    <property type="molecule type" value="Genomic_RNA"/>
</dbReference>
<proteinExistence type="predicted"/>
<dbReference type="InterPro" id="IPR002630">
    <property type="entry name" value="Orbi_NS1"/>
</dbReference>
<evidence type="ECO:0000256" key="1">
    <source>
        <dbReference type="ARBA" id="ARBA00014071"/>
    </source>
</evidence>
<evidence type="ECO:0000313" key="3">
    <source>
        <dbReference type="Proteomes" id="UP000150294"/>
    </source>
</evidence>
<dbReference type="Proteomes" id="UP000150294">
    <property type="component" value="Genome"/>
</dbReference>
<dbReference type="Pfam" id="PF01718">
    <property type="entry name" value="Orbi_NS1"/>
    <property type="match status" value="1"/>
</dbReference>